<evidence type="ECO:0000313" key="2">
    <source>
        <dbReference type="EMBL" id="KAK7093194.1"/>
    </source>
</evidence>
<proteinExistence type="predicted"/>
<dbReference type="Gene3D" id="2.60.40.10">
    <property type="entry name" value="Immunoglobulins"/>
    <property type="match status" value="1"/>
</dbReference>
<comment type="caution">
    <text evidence="2">The sequence shown here is derived from an EMBL/GenBank/DDBJ whole genome shotgun (WGS) entry which is preliminary data.</text>
</comment>
<keyword evidence="3" id="KW-1185">Reference proteome</keyword>
<dbReference type="InterPro" id="IPR013783">
    <property type="entry name" value="Ig-like_fold"/>
</dbReference>
<dbReference type="AlphaFoldDB" id="A0AAN9AUC9"/>
<accession>A0AAN9AUC9</accession>
<evidence type="ECO:0000256" key="1">
    <source>
        <dbReference type="SAM" id="MobiDB-lite"/>
    </source>
</evidence>
<gene>
    <name evidence="2" type="ORF">V1264_006990</name>
</gene>
<protein>
    <submittedName>
        <fullName evidence="2">Uncharacterized protein</fullName>
    </submittedName>
</protein>
<reference evidence="2 3" key="1">
    <citation type="submission" date="2024-02" db="EMBL/GenBank/DDBJ databases">
        <title>Chromosome-scale genome assembly of the rough periwinkle Littorina saxatilis.</title>
        <authorList>
            <person name="De Jode A."/>
            <person name="Faria R."/>
            <person name="Formenti G."/>
            <person name="Sims Y."/>
            <person name="Smith T.P."/>
            <person name="Tracey A."/>
            <person name="Wood J.M.D."/>
            <person name="Zagrodzka Z.B."/>
            <person name="Johannesson K."/>
            <person name="Butlin R.K."/>
            <person name="Leder E.H."/>
        </authorList>
    </citation>
    <scope>NUCLEOTIDE SEQUENCE [LARGE SCALE GENOMIC DNA]</scope>
    <source>
        <strain evidence="2">Snail1</strain>
        <tissue evidence="2">Muscle</tissue>
    </source>
</reference>
<organism evidence="2 3">
    <name type="scientific">Littorina saxatilis</name>
    <dbReference type="NCBI Taxonomy" id="31220"/>
    <lineage>
        <taxon>Eukaryota</taxon>
        <taxon>Metazoa</taxon>
        <taxon>Spiralia</taxon>
        <taxon>Lophotrochozoa</taxon>
        <taxon>Mollusca</taxon>
        <taxon>Gastropoda</taxon>
        <taxon>Caenogastropoda</taxon>
        <taxon>Littorinimorpha</taxon>
        <taxon>Littorinoidea</taxon>
        <taxon>Littorinidae</taxon>
        <taxon>Littorina</taxon>
    </lineage>
</organism>
<name>A0AAN9AUC9_9CAEN</name>
<sequence length="387" mass="42366">MFCCSSTCGEQSDSAGSNTRSECPEGRRICGTRNGTCAENIDQEVVTQSCEGSEPCGVTLTIKKVRQCDDGTYSCYVFSSGNVSKYDVASLTVSVKDCEDNTHGPECLDTCGRCAGNQTCNTTTGQCPACRAGWRPPLCITAVPEEPLLTQEQKVVVGVLAGAPLSWAFIATLIQICQILGNAGWLPFVSLGGKQEEKAKDAEESSDEEEPPSKCSRFLKCMFCGGAGVCLLSFLFCISCGKLMSKKFTWQKEKVIQNEQAEHPGEESVDSADITIYPTESDKSLDQEEVIQQSSQKDIVDGEHTVTSQSHVPKTDRAKFTSQYFDTANWLTTPYGELSQSRSTSSSATNLRQFDSRHFPIEKSKSQREIKKQMSVIEIEEEKNNVI</sequence>
<feature type="compositionally biased region" description="Basic and acidic residues" evidence="1">
    <location>
        <begin position="354"/>
        <end position="367"/>
    </location>
</feature>
<dbReference type="EMBL" id="JBAMIC010000019">
    <property type="protein sequence ID" value="KAK7093194.1"/>
    <property type="molecule type" value="Genomic_DNA"/>
</dbReference>
<feature type="region of interest" description="Disordered" evidence="1">
    <location>
        <begin position="337"/>
        <end position="367"/>
    </location>
</feature>
<dbReference type="Proteomes" id="UP001374579">
    <property type="component" value="Unassembled WGS sequence"/>
</dbReference>
<evidence type="ECO:0000313" key="3">
    <source>
        <dbReference type="Proteomes" id="UP001374579"/>
    </source>
</evidence>